<comment type="similarity">
    <text evidence="1">Belongs to the class-I aminoacyl-tRNA synthetase family.</text>
</comment>
<evidence type="ECO:0000256" key="8">
    <source>
        <dbReference type="ARBA" id="ARBA00048270"/>
    </source>
</evidence>
<sequence length="191" mass="21881">MVPENDIVEGGYHQFLEADKVMELDAKRWPDAQNDDPSAFYKVPLSRVIYMEQSDFQNEDSKNYYGLAPGKSVLLRYTFPIKCTNVVFADDTKTVCEIYVEYDPEKKIKPKGVLHWVPEYSPGKEPTKVEVCSFENLFNSENPAELNDDWLTDINPQLQSGYYTVDKDSIPGKLVFNRTVTLKDGYKKGGK</sequence>
<evidence type="ECO:0000256" key="6">
    <source>
        <dbReference type="ARBA" id="ARBA00022917"/>
    </source>
</evidence>
<gene>
    <name evidence="10" type="ORF">AT9943_LOCUS19598</name>
</gene>
<evidence type="ECO:0000256" key="7">
    <source>
        <dbReference type="ARBA" id="ARBA00023146"/>
    </source>
</evidence>
<evidence type="ECO:0000256" key="3">
    <source>
        <dbReference type="ARBA" id="ARBA00022598"/>
    </source>
</evidence>
<proteinExistence type="inferred from homology"/>
<keyword evidence="5" id="KW-0067">ATP-binding</keyword>
<name>A0A7G2F8U2_ARATH</name>
<dbReference type="EC" id="6.1.1.18" evidence="2"/>
<reference evidence="10 11" key="1">
    <citation type="submission" date="2020-09" db="EMBL/GenBank/DDBJ databases">
        <authorList>
            <person name="Ashkenazy H."/>
        </authorList>
    </citation>
    <scope>NUCLEOTIDE SEQUENCE [LARGE SCALE GENOMIC DNA]</scope>
    <source>
        <strain evidence="11">cv. Cdm-0</strain>
    </source>
</reference>
<dbReference type="Gene3D" id="2.40.240.10">
    <property type="entry name" value="Ribosomal Protein L25, Chain P"/>
    <property type="match status" value="2"/>
</dbReference>
<dbReference type="InterPro" id="IPR020059">
    <property type="entry name" value="Glu/Gln-tRNA-synth_Ib_codon-bd"/>
</dbReference>
<dbReference type="SUPFAM" id="SSF50715">
    <property type="entry name" value="Ribosomal protein L25-like"/>
    <property type="match status" value="1"/>
</dbReference>
<dbReference type="PANTHER" id="PTHR43097">
    <property type="entry name" value="GLUTAMINE-TRNA LIGASE"/>
    <property type="match status" value="1"/>
</dbReference>
<feature type="domain" description="Glutamyl/glutaminyl-tRNA synthetase class Ib anti-codon binding" evidence="9">
    <location>
        <begin position="27"/>
        <end position="103"/>
    </location>
</feature>
<organism evidence="10 11">
    <name type="scientific">Arabidopsis thaliana</name>
    <name type="common">Mouse-ear cress</name>
    <dbReference type="NCBI Taxonomy" id="3702"/>
    <lineage>
        <taxon>Eukaryota</taxon>
        <taxon>Viridiplantae</taxon>
        <taxon>Streptophyta</taxon>
        <taxon>Embryophyta</taxon>
        <taxon>Tracheophyta</taxon>
        <taxon>Spermatophyta</taxon>
        <taxon>Magnoliopsida</taxon>
        <taxon>eudicotyledons</taxon>
        <taxon>Gunneridae</taxon>
        <taxon>Pentapetalae</taxon>
        <taxon>rosids</taxon>
        <taxon>malvids</taxon>
        <taxon>Brassicales</taxon>
        <taxon>Brassicaceae</taxon>
        <taxon>Camelineae</taxon>
        <taxon>Arabidopsis</taxon>
    </lineage>
</organism>
<evidence type="ECO:0000256" key="1">
    <source>
        <dbReference type="ARBA" id="ARBA00005594"/>
    </source>
</evidence>
<keyword evidence="4" id="KW-0547">Nucleotide-binding</keyword>
<dbReference type="GO" id="GO:0005524">
    <property type="term" value="F:ATP binding"/>
    <property type="evidence" value="ECO:0007669"/>
    <property type="project" value="UniProtKB-KW"/>
</dbReference>
<dbReference type="InterPro" id="IPR050132">
    <property type="entry name" value="Gln/Glu-tRNA_Ligase"/>
</dbReference>
<dbReference type="PANTHER" id="PTHR43097:SF4">
    <property type="entry name" value="GLUTAMINE--TRNA LIGASE"/>
    <property type="match status" value="1"/>
</dbReference>
<dbReference type="GO" id="GO:0006418">
    <property type="term" value="P:tRNA aminoacylation for protein translation"/>
    <property type="evidence" value="ECO:0007669"/>
    <property type="project" value="InterPro"/>
</dbReference>
<dbReference type="GO" id="GO:0005737">
    <property type="term" value="C:cytoplasm"/>
    <property type="evidence" value="ECO:0007669"/>
    <property type="project" value="InterPro"/>
</dbReference>
<comment type="catalytic activity">
    <reaction evidence="8">
        <text>tRNA(Gln) + L-glutamine + ATP = L-glutaminyl-tRNA(Gln) + AMP + diphosphate</text>
        <dbReference type="Rhea" id="RHEA:20121"/>
        <dbReference type="Rhea" id="RHEA-COMP:9662"/>
        <dbReference type="Rhea" id="RHEA-COMP:9681"/>
        <dbReference type="ChEBI" id="CHEBI:30616"/>
        <dbReference type="ChEBI" id="CHEBI:33019"/>
        <dbReference type="ChEBI" id="CHEBI:58359"/>
        <dbReference type="ChEBI" id="CHEBI:78442"/>
        <dbReference type="ChEBI" id="CHEBI:78521"/>
        <dbReference type="ChEBI" id="CHEBI:456215"/>
        <dbReference type="EC" id="6.1.1.18"/>
    </reaction>
</comment>
<keyword evidence="6" id="KW-0648">Protein biosynthesis</keyword>
<dbReference type="AlphaFoldDB" id="A0A7G2F8U2"/>
<keyword evidence="7" id="KW-0030">Aminoacyl-tRNA synthetase</keyword>
<evidence type="ECO:0000256" key="5">
    <source>
        <dbReference type="ARBA" id="ARBA00022840"/>
    </source>
</evidence>
<evidence type="ECO:0000256" key="2">
    <source>
        <dbReference type="ARBA" id="ARBA00012836"/>
    </source>
</evidence>
<dbReference type="FunFam" id="2.40.240.10:FF:000007">
    <property type="entry name" value="Glutamine--tRNA ligase"/>
    <property type="match status" value="1"/>
</dbReference>
<evidence type="ECO:0000313" key="10">
    <source>
        <dbReference type="EMBL" id="CAD5332184.1"/>
    </source>
</evidence>
<dbReference type="GO" id="GO:0004819">
    <property type="term" value="F:glutamine-tRNA ligase activity"/>
    <property type="evidence" value="ECO:0007669"/>
    <property type="project" value="UniProtKB-EC"/>
</dbReference>
<evidence type="ECO:0000313" key="11">
    <source>
        <dbReference type="Proteomes" id="UP000516314"/>
    </source>
</evidence>
<protein>
    <recommendedName>
        <fullName evidence="2">glutamine--tRNA ligase</fullName>
        <ecNumber evidence="2">6.1.1.18</ecNumber>
    </recommendedName>
</protein>
<evidence type="ECO:0000256" key="4">
    <source>
        <dbReference type="ARBA" id="ARBA00022741"/>
    </source>
</evidence>
<keyword evidence="3" id="KW-0436">Ligase</keyword>
<evidence type="ECO:0000259" key="9">
    <source>
        <dbReference type="Pfam" id="PF03950"/>
    </source>
</evidence>
<dbReference type="Pfam" id="PF03950">
    <property type="entry name" value="tRNA-synt_1c_C"/>
    <property type="match status" value="1"/>
</dbReference>
<dbReference type="Proteomes" id="UP000516314">
    <property type="component" value="Chromosome 5"/>
</dbReference>
<accession>A0A7G2F8U2</accession>
<dbReference type="InterPro" id="IPR020056">
    <property type="entry name" value="Rbsml_bL25/Gln-tRNA_synth_N"/>
</dbReference>
<dbReference type="InterPro" id="IPR011035">
    <property type="entry name" value="Ribosomal_bL25/Gln-tRNA_synth"/>
</dbReference>
<dbReference type="EMBL" id="LR881470">
    <property type="protein sequence ID" value="CAD5332184.1"/>
    <property type="molecule type" value="Genomic_DNA"/>
</dbReference>